<dbReference type="InterPro" id="IPR027275">
    <property type="entry name" value="PRC-brl_dom"/>
</dbReference>
<dbReference type="Gene3D" id="2.30.30.240">
    <property type="entry name" value="PRC-barrel domain"/>
    <property type="match status" value="2"/>
</dbReference>
<evidence type="ECO:0000259" key="1">
    <source>
        <dbReference type="Pfam" id="PF05239"/>
    </source>
</evidence>
<sequence>MLKGSDLIGRLVVSYDTGERITRIKDLIFDQDSNRLLGFLVDEGGLFHSAKVIPFESIQAIGMSAVVVPSRNNIVSTSETPKIQELIRIDNVLKGTRIMTINGRDLGTMVDLYFDESSGRVEGYEASGGLFADAYSGRSFVPAPQALKIGEDVAFVPVETAQLMEEQTGGIKGAIQSAGDKIQETSDLAGQKLETAAQTTREQLQAASETAGEKLQETAATANQRLQRTAALSRQKLEAAARIAATSITNTLVDPKAQKMLVIGKTAKQEVITSEGIIIAEQGSLITPAIADLAERFDALDRLYRATGGDLTVGANAKLLETTNVTSEKLAEIAAIVTNRLESTTGYTGAKLSQFVRSTTAGLTDAIVEPNEQKALIIGKIVDRNVVAPDGKLIALEGQQVTFYMTELAQEKGALDQLFRAAGGSVTNELSRAADNLLANLMLDQTIGRRVHRTIWSENGSAIAVSGQIVTQNLVDRVRNSGKQALLLDAVGLTPDLAFRQNANQSLAQTGDRFQQGAVELQEQANTFWENLKEKFTQYTERTAQAIEERRIKYALGRPVNRVIFDQQDRIILNVGDLVTHRAIAQARQADLLDVLLSSVYTPNVMHRVQSSLPPAPINSLHLPVQGELILNSKIANGLPSS</sequence>
<name>A0A2T1C9H1_9CYAN</name>
<protein>
    <recommendedName>
        <fullName evidence="1">PRC-barrel domain-containing protein</fullName>
    </recommendedName>
</protein>
<reference evidence="2 3" key="2">
    <citation type="submission" date="2018-03" db="EMBL/GenBank/DDBJ databases">
        <title>The ancient ancestry and fast evolution of plastids.</title>
        <authorList>
            <person name="Moore K.R."/>
            <person name="Magnabosco C."/>
            <person name="Momper L."/>
            <person name="Gold D.A."/>
            <person name="Bosak T."/>
            <person name="Fournier G.P."/>
        </authorList>
    </citation>
    <scope>NUCLEOTIDE SEQUENCE [LARGE SCALE GENOMIC DNA]</scope>
    <source>
        <strain evidence="2 3">CCAP 1448/3</strain>
    </source>
</reference>
<accession>A0A2T1C9H1</accession>
<dbReference type="SUPFAM" id="SSF50346">
    <property type="entry name" value="PRC-barrel domain"/>
    <property type="match status" value="2"/>
</dbReference>
<dbReference type="InterPro" id="IPR011033">
    <property type="entry name" value="PRC_barrel-like_sf"/>
</dbReference>
<organism evidence="2 3">
    <name type="scientific">Merismopedia glauca CCAP 1448/3</name>
    <dbReference type="NCBI Taxonomy" id="1296344"/>
    <lineage>
        <taxon>Bacteria</taxon>
        <taxon>Bacillati</taxon>
        <taxon>Cyanobacteriota</taxon>
        <taxon>Cyanophyceae</taxon>
        <taxon>Synechococcales</taxon>
        <taxon>Merismopediaceae</taxon>
        <taxon>Merismopedia</taxon>
    </lineage>
</organism>
<evidence type="ECO:0000313" key="2">
    <source>
        <dbReference type="EMBL" id="PSB04884.1"/>
    </source>
</evidence>
<keyword evidence="3" id="KW-1185">Reference proteome</keyword>
<dbReference type="RefSeq" id="WP_106286989.1">
    <property type="nucleotide sequence ID" value="NZ_CAWNTC010000143.1"/>
</dbReference>
<dbReference type="OrthoDB" id="463452at2"/>
<comment type="caution">
    <text evidence="2">The sequence shown here is derived from an EMBL/GenBank/DDBJ whole genome shotgun (WGS) entry which is preliminary data.</text>
</comment>
<gene>
    <name evidence="2" type="ORF">C7B64_02000</name>
</gene>
<proteinExistence type="predicted"/>
<dbReference type="Pfam" id="PF05239">
    <property type="entry name" value="PRC"/>
    <property type="match status" value="2"/>
</dbReference>
<dbReference type="AlphaFoldDB" id="A0A2T1C9H1"/>
<feature type="domain" description="PRC-barrel" evidence="1">
    <location>
        <begin position="93"/>
        <end position="158"/>
    </location>
</feature>
<dbReference type="EMBL" id="PVWJ01000006">
    <property type="protein sequence ID" value="PSB04884.1"/>
    <property type="molecule type" value="Genomic_DNA"/>
</dbReference>
<reference evidence="2 3" key="1">
    <citation type="submission" date="2018-02" db="EMBL/GenBank/DDBJ databases">
        <authorList>
            <person name="Cohen D.B."/>
            <person name="Kent A.D."/>
        </authorList>
    </citation>
    <scope>NUCLEOTIDE SEQUENCE [LARGE SCALE GENOMIC DNA]</scope>
    <source>
        <strain evidence="2 3">CCAP 1448/3</strain>
    </source>
</reference>
<evidence type="ECO:0000313" key="3">
    <source>
        <dbReference type="Proteomes" id="UP000238762"/>
    </source>
</evidence>
<dbReference type="Proteomes" id="UP000238762">
    <property type="component" value="Unassembled WGS sequence"/>
</dbReference>
<feature type="domain" description="PRC-barrel" evidence="1">
    <location>
        <begin position="3"/>
        <end position="69"/>
    </location>
</feature>